<keyword evidence="10 14" id="KW-0460">Magnesium</keyword>
<keyword evidence="17" id="KW-1185">Reference proteome</keyword>
<evidence type="ECO:0000256" key="3">
    <source>
        <dbReference type="ARBA" id="ARBA00010688"/>
    </source>
</evidence>
<name>A0A367KAG4_RHIST</name>
<protein>
    <recommendedName>
        <fullName evidence="12 14">Adenosine kinase</fullName>
        <shortName evidence="14">AK</shortName>
        <ecNumber evidence="4 14">2.7.1.20</ecNumber>
    </recommendedName>
    <alternativeName>
        <fullName evidence="14">Adenosine 5'-phosphotransferase</fullName>
    </alternativeName>
</protein>
<dbReference type="AlphaFoldDB" id="A0A367KAG4"/>
<organism evidence="16 17">
    <name type="scientific">Rhizopus stolonifer</name>
    <name type="common">Rhizopus nigricans</name>
    <dbReference type="NCBI Taxonomy" id="4846"/>
    <lineage>
        <taxon>Eukaryota</taxon>
        <taxon>Fungi</taxon>
        <taxon>Fungi incertae sedis</taxon>
        <taxon>Mucoromycota</taxon>
        <taxon>Mucoromycotina</taxon>
        <taxon>Mucoromycetes</taxon>
        <taxon>Mucorales</taxon>
        <taxon>Mucorineae</taxon>
        <taxon>Rhizopodaceae</taxon>
        <taxon>Rhizopus</taxon>
    </lineage>
</organism>
<comment type="cofactor">
    <cofactor evidence="1 14">
        <name>Mg(2+)</name>
        <dbReference type="ChEBI" id="CHEBI:18420"/>
    </cofactor>
</comment>
<dbReference type="FunFam" id="3.40.1190.20:FF:000076">
    <property type="entry name" value="Adenosine kinase"/>
    <property type="match status" value="1"/>
</dbReference>
<evidence type="ECO:0000256" key="7">
    <source>
        <dbReference type="ARBA" id="ARBA00022741"/>
    </source>
</evidence>
<dbReference type="Proteomes" id="UP000253551">
    <property type="component" value="Unassembled WGS sequence"/>
</dbReference>
<keyword evidence="9 14" id="KW-0067">ATP-binding</keyword>
<comment type="caution">
    <text evidence="16">The sequence shown here is derived from an EMBL/GenBank/DDBJ whole genome shotgun (WGS) entry which is preliminary data.</text>
</comment>
<dbReference type="GO" id="GO:0044209">
    <property type="term" value="P:AMP salvage"/>
    <property type="evidence" value="ECO:0007669"/>
    <property type="project" value="UniProtKB-UniRule"/>
</dbReference>
<comment type="function">
    <text evidence="14">ATP dependent phosphorylation of adenosine and other related nucleoside analogs to monophosphate derivatives.</text>
</comment>
<evidence type="ECO:0000256" key="4">
    <source>
        <dbReference type="ARBA" id="ARBA00012119"/>
    </source>
</evidence>
<dbReference type="GO" id="GO:0006166">
    <property type="term" value="P:purine ribonucleoside salvage"/>
    <property type="evidence" value="ECO:0007669"/>
    <property type="project" value="UniProtKB-KW"/>
</dbReference>
<dbReference type="STRING" id="4846.A0A367KAG4"/>
<dbReference type="GO" id="GO:0006144">
    <property type="term" value="P:purine nucleobase metabolic process"/>
    <property type="evidence" value="ECO:0007669"/>
    <property type="project" value="TreeGrafter"/>
</dbReference>
<accession>A0A367KAG4</accession>
<evidence type="ECO:0000256" key="9">
    <source>
        <dbReference type="ARBA" id="ARBA00022840"/>
    </source>
</evidence>
<dbReference type="Gene3D" id="3.30.1110.10">
    <property type="match status" value="1"/>
</dbReference>
<dbReference type="InterPro" id="IPR029056">
    <property type="entry name" value="Ribokinase-like"/>
</dbReference>
<dbReference type="PANTHER" id="PTHR45769:SF3">
    <property type="entry name" value="ADENOSINE KINASE"/>
    <property type="match status" value="1"/>
</dbReference>
<keyword evidence="5 14" id="KW-0808">Transferase</keyword>
<evidence type="ECO:0000256" key="2">
    <source>
        <dbReference type="ARBA" id="ARBA00004801"/>
    </source>
</evidence>
<dbReference type="EC" id="2.7.1.20" evidence="4 14"/>
<comment type="pathway">
    <text evidence="2 14">Purine metabolism; AMP biosynthesis via salvage pathway; AMP from adenosine: step 1/1.</text>
</comment>
<dbReference type="InterPro" id="IPR011611">
    <property type="entry name" value="PfkB_dom"/>
</dbReference>
<feature type="domain" description="Carbohydrate kinase PfkB" evidence="15">
    <location>
        <begin position="26"/>
        <end position="334"/>
    </location>
</feature>
<dbReference type="OrthoDB" id="432447at2759"/>
<comment type="similarity">
    <text evidence="3 14">Belongs to the carbohydrate kinase PfkB family.</text>
</comment>
<evidence type="ECO:0000256" key="14">
    <source>
        <dbReference type="RuleBase" id="RU368116"/>
    </source>
</evidence>
<evidence type="ECO:0000256" key="5">
    <source>
        <dbReference type="ARBA" id="ARBA00022679"/>
    </source>
</evidence>
<evidence type="ECO:0000256" key="13">
    <source>
        <dbReference type="PIRSR" id="PIRSR601805-1"/>
    </source>
</evidence>
<gene>
    <name evidence="16" type="primary">ADO1</name>
    <name evidence="16" type="ORF">CU098_002005</name>
</gene>
<evidence type="ECO:0000256" key="11">
    <source>
        <dbReference type="ARBA" id="ARBA00051362"/>
    </source>
</evidence>
<dbReference type="CDD" id="cd01168">
    <property type="entry name" value="adenosine_kinase"/>
    <property type="match status" value="1"/>
</dbReference>
<evidence type="ECO:0000256" key="10">
    <source>
        <dbReference type="ARBA" id="ARBA00022842"/>
    </source>
</evidence>
<dbReference type="GO" id="GO:0004001">
    <property type="term" value="F:adenosine kinase activity"/>
    <property type="evidence" value="ECO:0007669"/>
    <property type="project" value="UniProtKB-UniRule"/>
</dbReference>
<evidence type="ECO:0000256" key="6">
    <source>
        <dbReference type="ARBA" id="ARBA00022726"/>
    </source>
</evidence>
<evidence type="ECO:0000259" key="15">
    <source>
        <dbReference type="Pfam" id="PF00294"/>
    </source>
</evidence>
<sequence length="345" mass="37575">MPFSLLALENPLLDIQCNPTEELLQKYNLKANDAILADASHQTLYKEIVENYKVNYVAGGAAQNTARGAQYFLPPKSVIYIGCVSDDEFAETMKKAAEADGLTTNYEITKDAPTGTCAVLITGHNRSLVANLAAAEKLQASFVQKPENWKLVEEAQNYYFGSFCITHDGGYESALAVSAHAAKNNKTFALNLSAPFLSQFFKERLDAVIKNTDILFGNEDEARTYANQMNWGTQDVEEIAKKLSQLEKSNDKPRLVVITQGAESTVTAVGNSSHVYPVIKVAESEIVDTNGCGDGFCGGFMGLYTQGVQDPARCVQAGHYLANLVIKSIGPSYPPMAERTNIPSF</sequence>
<evidence type="ECO:0000313" key="16">
    <source>
        <dbReference type="EMBL" id="RCH99140.1"/>
    </source>
</evidence>
<feature type="active site" description="Proton acceptor" evidence="13">
    <location>
        <position position="294"/>
    </location>
</feature>
<dbReference type="UniPathway" id="UPA00588">
    <property type="reaction ID" value="UER00659"/>
</dbReference>
<dbReference type="PRINTS" id="PR00989">
    <property type="entry name" value="ADENOKINASE"/>
</dbReference>
<evidence type="ECO:0000256" key="1">
    <source>
        <dbReference type="ARBA" id="ARBA00001946"/>
    </source>
</evidence>
<dbReference type="PANTHER" id="PTHR45769">
    <property type="entry name" value="ADENOSINE KINASE"/>
    <property type="match status" value="1"/>
</dbReference>
<dbReference type="GO" id="GO:0005829">
    <property type="term" value="C:cytosol"/>
    <property type="evidence" value="ECO:0007669"/>
    <property type="project" value="TreeGrafter"/>
</dbReference>
<dbReference type="GO" id="GO:0005634">
    <property type="term" value="C:nucleus"/>
    <property type="evidence" value="ECO:0007669"/>
    <property type="project" value="TreeGrafter"/>
</dbReference>
<evidence type="ECO:0000256" key="12">
    <source>
        <dbReference type="ARBA" id="ARBA00068771"/>
    </source>
</evidence>
<dbReference type="EMBL" id="PJQM01001983">
    <property type="protein sequence ID" value="RCH99140.1"/>
    <property type="molecule type" value="Genomic_DNA"/>
</dbReference>
<comment type="catalytic activity">
    <reaction evidence="11 14">
        <text>adenosine + ATP = AMP + ADP + H(+)</text>
        <dbReference type="Rhea" id="RHEA:20824"/>
        <dbReference type="ChEBI" id="CHEBI:15378"/>
        <dbReference type="ChEBI" id="CHEBI:16335"/>
        <dbReference type="ChEBI" id="CHEBI:30616"/>
        <dbReference type="ChEBI" id="CHEBI:456215"/>
        <dbReference type="ChEBI" id="CHEBI:456216"/>
        <dbReference type="EC" id="2.7.1.20"/>
    </reaction>
</comment>
<dbReference type="InterPro" id="IPR001805">
    <property type="entry name" value="Adenokinase"/>
</dbReference>
<dbReference type="Pfam" id="PF00294">
    <property type="entry name" value="PfkB"/>
    <property type="match status" value="1"/>
</dbReference>
<keyword evidence="6 14" id="KW-0660">Purine salvage</keyword>
<dbReference type="GO" id="GO:0005524">
    <property type="term" value="F:ATP binding"/>
    <property type="evidence" value="ECO:0007669"/>
    <property type="project" value="UniProtKB-UniRule"/>
</dbReference>
<reference evidence="16 17" key="1">
    <citation type="journal article" date="2018" name="G3 (Bethesda)">
        <title>Phylogenetic and Phylogenomic Definition of Rhizopus Species.</title>
        <authorList>
            <person name="Gryganskyi A.P."/>
            <person name="Golan J."/>
            <person name="Dolatabadi S."/>
            <person name="Mondo S."/>
            <person name="Robb S."/>
            <person name="Idnurm A."/>
            <person name="Muszewska A."/>
            <person name="Steczkiewicz K."/>
            <person name="Masonjones S."/>
            <person name="Liao H.L."/>
            <person name="Gajdeczka M.T."/>
            <person name="Anike F."/>
            <person name="Vuek A."/>
            <person name="Anishchenko I.M."/>
            <person name="Voigt K."/>
            <person name="de Hoog G.S."/>
            <person name="Smith M.E."/>
            <person name="Heitman J."/>
            <person name="Vilgalys R."/>
            <person name="Stajich J.E."/>
        </authorList>
    </citation>
    <scope>NUCLEOTIDE SEQUENCE [LARGE SCALE GENOMIC DNA]</scope>
    <source>
        <strain evidence="16 17">LSU 92-RS-03</strain>
    </source>
</reference>
<evidence type="ECO:0000256" key="8">
    <source>
        <dbReference type="ARBA" id="ARBA00022777"/>
    </source>
</evidence>
<keyword evidence="8 14" id="KW-0418">Kinase</keyword>
<dbReference type="SUPFAM" id="SSF53613">
    <property type="entry name" value="Ribokinase-like"/>
    <property type="match status" value="1"/>
</dbReference>
<evidence type="ECO:0000313" key="17">
    <source>
        <dbReference type="Proteomes" id="UP000253551"/>
    </source>
</evidence>
<keyword evidence="7 14" id="KW-0547">Nucleotide-binding</keyword>
<proteinExistence type="inferred from homology"/>
<dbReference type="Gene3D" id="3.40.1190.20">
    <property type="match status" value="1"/>
</dbReference>